<dbReference type="Gene3D" id="3.90.550.10">
    <property type="entry name" value="Spore Coat Polysaccharide Biosynthesis Protein SpsA, Chain A"/>
    <property type="match status" value="1"/>
</dbReference>
<evidence type="ECO:0000313" key="11">
    <source>
        <dbReference type="Proteomes" id="UP000232875"/>
    </source>
</evidence>
<dbReference type="SUPFAM" id="SSF53448">
    <property type="entry name" value="Nucleotide-diphospho-sugar transferases"/>
    <property type="match status" value="1"/>
</dbReference>
<feature type="domain" description="EIF2B subunit epsilon/gamma LbH" evidence="9">
    <location>
        <begin position="473"/>
        <end position="553"/>
    </location>
</feature>
<dbReference type="InterPro" id="IPR051960">
    <property type="entry name" value="eIF2B_gamma"/>
</dbReference>
<dbReference type="STRING" id="2020962.A0A2N1JCP7"/>
<evidence type="ECO:0000256" key="6">
    <source>
        <dbReference type="ARBA" id="ARBA00044196"/>
    </source>
</evidence>
<comment type="similarity">
    <text evidence="2">Belongs to the eIF-2B gamma/epsilon subunits family.</text>
</comment>
<evidence type="ECO:0000256" key="5">
    <source>
        <dbReference type="ARBA" id="ARBA00022917"/>
    </source>
</evidence>
<dbReference type="GO" id="GO:0005085">
    <property type="term" value="F:guanyl-nucleotide exchange factor activity"/>
    <property type="evidence" value="ECO:0007669"/>
    <property type="project" value="TreeGrafter"/>
</dbReference>
<evidence type="ECO:0000256" key="2">
    <source>
        <dbReference type="ARBA" id="ARBA00007878"/>
    </source>
</evidence>
<organism evidence="10 11">
    <name type="scientific">Malassezia vespertilionis</name>
    <dbReference type="NCBI Taxonomy" id="2020962"/>
    <lineage>
        <taxon>Eukaryota</taxon>
        <taxon>Fungi</taxon>
        <taxon>Dikarya</taxon>
        <taxon>Basidiomycota</taxon>
        <taxon>Ustilaginomycotina</taxon>
        <taxon>Malasseziomycetes</taxon>
        <taxon>Malasseziales</taxon>
        <taxon>Malasseziaceae</taxon>
        <taxon>Malassezia</taxon>
    </lineage>
</organism>
<evidence type="ECO:0000313" key="10">
    <source>
        <dbReference type="EMBL" id="PKI84302.1"/>
    </source>
</evidence>
<gene>
    <name evidence="10" type="ORF">MVES_001452</name>
</gene>
<evidence type="ECO:0000259" key="9">
    <source>
        <dbReference type="Pfam" id="PF25084"/>
    </source>
</evidence>
<comment type="subcellular location">
    <subcellularLocation>
        <location evidence="1">Cytoplasm</location>
        <location evidence="1">Cytosol</location>
    </subcellularLocation>
</comment>
<dbReference type="AlphaFoldDB" id="A0A2N1JCP7"/>
<protein>
    <recommendedName>
        <fullName evidence="6">Translation initiation factor eIF2B subunit gamma</fullName>
    </recommendedName>
    <alternativeName>
        <fullName evidence="7">eIF2B GDP-GTP exchange factor subunit gamma</fullName>
    </alternativeName>
</protein>
<evidence type="ECO:0000256" key="4">
    <source>
        <dbReference type="ARBA" id="ARBA00022540"/>
    </source>
</evidence>
<dbReference type="GO" id="GO:0003743">
    <property type="term" value="F:translation initiation factor activity"/>
    <property type="evidence" value="ECO:0007669"/>
    <property type="project" value="UniProtKB-KW"/>
</dbReference>
<keyword evidence="3" id="KW-0963">Cytoplasm</keyword>
<accession>A0A2N1JCP7</accession>
<sequence length="588" mass="64016">MVPTQAPHHARFQPVIFSDAGTTLYPLCETRSEPLPKALVPVLNRPMIAFPLQWLVSAGFRACLLVAPIAEHSALAAALRTLSLVAPNADTEYSAKPNVAVTARNVGPTLVGTESSSPSKPVMHVELVPFGPKPGESVRSLWHPNTPLTRARWGTAQILYWLAATRKLELDPLIVPLDLIAPDTPLSALIATHLSSMPDPPTLSCLFYERGAGEGTGKDRERDGPANLFSVYARTPLRVQEGTLPSPGARRDVISVHAPLLVMDSDDVLDKNASDLELRMSLLWKHPHARVSTTLLDSLVYIVRLAPLLPLLEKHPELNNIIEQLVPFMIKCSWQTRLSKKAAWNVPLDAAATNSIPDTSLELSNTNVPPPWMSITESDAAWAPYHPRCELVIQRLRPGLQRSLPPAAELEKVRAGMPGEESFIARANTVPTYLECNRYLLRHATSPEGLAHFSLPSVSGTGSLPYEPNRDTDSSIHPRAQLSADCMVGAGAKIEERATIKHSILGRNCAVGKGARIMRSVLMDGVHVGDNAKLENCIVGHEATIGDRSLLRETDVGPQYAVARGAESKNEKLVVFDGETDEADIQMH</sequence>
<dbReference type="Proteomes" id="UP000232875">
    <property type="component" value="Unassembled WGS sequence"/>
</dbReference>
<dbReference type="PANTHER" id="PTHR45989:SF1">
    <property type="entry name" value="TRANSLATION INITIATION FACTOR EIF-2B SUBUNIT GAMMA"/>
    <property type="match status" value="1"/>
</dbReference>
<keyword evidence="11" id="KW-1185">Reference proteome</keyword>
<keyword evidence="4" id="KW-0396">Initiation factor</keyword>
<dbReference type="CDD" id="cd04652">
    <property type="entry name" value="LbH_eIF2B_gamma_C"/>
    <property type="match status" value="1"/>
</dbReference>
<dbReference type="InterPro" id="IPR029044">
    <property type="entry name" value="Nucleotide-diphossugar_trans"/>
</dbReference>
<evidence type="ECO:0000256" key="1">
    <source>
        <dbReference type="ARBA" id="ARBA00004514"/>
    </source>
</evidence>
<evidence type="ECO:0000256" key="7">
    <source>
        <dbReference type="ARBA" id="ARBA00044229"/>
    </source>
</evidence>
<dbReference type="InterPro" id="IPR011004">
    <property type="entry name" value="Trimer_LpxA-like_sf"/>
</dbReference>
<comment type="subunit">
    <text evidence="8">Component of the translation initiation factor 2B (eIF2B) complex which is a heterodecamer of two sets of five different subunits: alpha, beta, gamma, delta and epsilon. Subunits alpha, beta and delta comprise a regulatory subcomplex and subunits epsilon and gamma comprise a catalytic subcomplex. Within the complex, the hexameric regulatory complex resides at the center, with the two heterodimeric catalytic subcomplexes bound on opposite sides.</text>
</comment>
<dbReference type="SUPFAM" id="SSF51161">
    <property type="entry name" value="Trimeric LpxA-like enzymes"/>
    <property type="match status" value="1"/>
</dbReference>
<name>A0A2N1JCP7_9BASI</name>
<dbReference type="GO" id="GO:0005829">
    <property type="term" value="C:cytosol"/>
    <property type="evidence" value="ECO:0007669"/>
    <property type="project" value="UniProtKB-SubCell"/>
</dbReference>
<keyword evidence="5" id="KW-0648">Protein biosynthesis</keyword>
<evidence type="ECO:0000256" key="8">
    <source>
        <dbReference type="ARBA" id="ARBA00046432"/>
    </source>
</evidence>
<reference evidence="10 11" key="1">
    <citation type="submission" date="2017-10" db="EMBL/GenBank/DDBJ databases">
        <title>A novel species of cold-tolerant Malassezia isolated from bats.</title>
        <authorList>
            <person name="Lorch J.M."/>
            <person name="Palmer J.M."/>
            <person name="Vanderwolf K.J."/>
            <person name="Schmidt K.Z."/>
            <person name="Verant M.L."/>
            <person name="Weller T.J."/>
            <person name="Blehert D.S."/>
        </authorList>
    </citation>
    <scope>NUCLEOTIDE SEQUENCE [LARGE SCALE GENOMIC DNA]</scope>
    <source>
        <strain evidence="10 11">NWHC:44797-103</strain>
    </source>
</reference>
<dbReference type="GO" id="GO:0002183">
    <property type="term" value="P:cytoplasmic translational initiation"/>
    <property type="evidence" value="ECO:0007669"/>
    <property type="project" value="TreeGrafter"/>
</dbReference>
<dbReference type="Gene3D" id="2.160.10.10">
    <property type="entry name" value="Hexapeptide repeat proteins"/>
    <property type="match status" value="1"/>
</dbReference>
<dbReference type="OrthoDB" id="1733332at2759"/>
<evidence type="ECO:0000256" key="3">
    <source>
        <dbReference type="ARBA" id="ARBA00022490"/>
    </source>
</evidence>
<dbReference type="Pfam" id="PF25084">
    <property type="entry name" value="LbH_EIF2B"/>
    <property type="match status" value="1"/>
</dbReference>
<proteinExistence type="inferred from homology"/>
<dbReference type="GO" id="GO:0005851">
    <property type="term" value="C:eukaryotic translation initiation factor 2B complex"/>
    <property type="evidence" value="ECO:0007669"/>
    <property type="project" value="TreeGrafter"/>
</dbReference>
<dbReference type="EMBL" id="KZ454989">
    <property type="protein sequence ID" value="PKI84302.1"/>
    <property type="molecule type" value="Genomic_DNA"/>
</dbReference>
<dbReference type="InterPro" id="IPR056764">
    <property type="entry name" value="LbH_EIF2B3/5"/>
</dbReference>
<dbReference type="PANTHER" id="PTHR45989">
    <property type="entry name" value="TRANSLATION INITIATION FACTOR EIF-2B SUBUNIT GAMMA"/>
    <property type="match status" value="1"/>
</dbReference>